<dbReference type="AlphaFoldDB" id="A0A4U1JGU2"/>
<keyword evidence="3" id="KW-1185">Reference proteome</keyword>
<evidence type="ECO:0000256" key="1">
    <source>
        <dbReference type="SAM" id="MobiDB-lite"/>
    </source>
</evidence>
<evidence type="ECO:0000313" key="3">
    <source>
        <dbReference type="Proteomes" id="UP000309215"/>
    </source>
</evidence>
<name>A0A4U1JGU2_9BACT</name>
<accession>A0A4U1JGU2</accession>
<feature type="region of interest" description="Disordered" evidence="1">
    <location>
        <begin position="69"/>
        <end position="93"/>
    </location>
</feature>
<dbReference type="OrthoDB" id="9859377at2"/>
<dbReference type="EMBL" id="SSMQ01000005">
    <property type="protein sequence ID" value="TKD11784.1"/>
    <property type="molecule type" value="Genomic_DNA"/>
</dbReference>
<dbReference type="Proteomes" id="UP000309215">
    <property type="component" value="Unassembled WGS sequence"/>
</dbReference>
<dbReference type="RefSeq" id="WP_136928058.1">
    <property type="nucleotide sequence ID" value="NZ_SSMQ01000005.1"/>
</dbReference>
<comment type="caution">
    <text evidence="2">The sequence shown here is derived from an EMBL/GenBank/DDBJ whole genome shotgun (WGS) entry which is preliminary data.</text>
</comment>
<gene>
    <name evidence="2" type="ORF">E8A74_06510</name>
</gene>
<protein>
    <submittedName>
        <fullName evidence="2">Uncharacterized protein</fullName>
    </submittedName>
</protein>
<proteinExistence type="predicted"/>
<feature type="compositionally biased region" description="Basic and acidic residues" evidence="1">
    <location>
        <begin position="70"/>
        <end position="93"/>
    </location>
</feature>
<organism evidence="2 3">
    <name type="scientific">Polyangium fumosum</name>
    <dbReference type="NCBI Taxonomy" id="889272"/>
    <lineage>
        <taxon>Bacteria</taxon>
        <taxon>Pseudomonadati</taxon>
        <taxon>Myxococcota</taxon>
        <taxon>Polyangia</taxon>
        <taxon>Polyangiales</taxon>
        <taxon>Polyangiaceae</taxon>
        <taxon>Polyangium</taxon>
    </lineage>
</organism>
<reference evidence="2 3" key="1">
    <citation type="submission" date="2019-04" db="EMBL/GenBank/DDBJ databases">
        <authorList>
            <person name="Li Y."/>
            <person name="Wang J."/>
        </authorList>
    </citation>
    <scope>NUCLEOTIDE SEQUENCE [LARGE SCALE GENOMIC DNA]</scope>
    <source>
        <strain evidence="2 3">DSM 14668</strain>
    </source>
</reference>
<evidence type="ECO:0000313" key="2">
    <source>
        <dbReference type="EMBL" id="TKD11784.1"/>
    </source>
</evidence>
<sequence>MSDERHDLHGYLVCRQRMAFQVGYRLHAFVLALAVPTLCACTPTPAPPPEPKPSVGVSKPAVLEVAGDAAAKKTADEGGPDAEERGTRTQREHPNDIVIRLRYELTDHHIACDVAPSGPCTVQGDLDGDGHPDDVVFVRNRAGVVGIAVFLGTNPVELLGGGSLAKKYWTKTEVPDVGAAPDAPGPPEEIDADLGWIRRWELRPLKLRNGAPFFVGQIGKRTVESPAPDAVGDGLLLDSGDAAAILYRVPGGWRLMHLGF</sequence>